<feature type="domain" description="Type II restriction enzyme NaeI" evidence="4">
    <location>
        <begin position="36"/>
        <end position="301"/>
    </location>
</feature>
<dbReference type="Pfam" id="PF09126">
    <property type="entry name" value="NaeI"/>
    <property type="match status" value="1"/>
</dbReference>
<dbReference type="CDD" id="cd22338">
    <property type="entry name" value="NaeI-like"/>
    <property type="match status" value="1"/>
</dbReference>
<accession>A0A9W6SMU3</accession>
<protein>
    <recommendedName>
        <fullName evidence="4">Type II restriction enzyme NaeI domain-containing protein</fullName>
    </recommendedName>
</protein>
<dbReference type="Gene3D" id="3.40.600.10">
    <property type="entry name" value="DNA mismatch repair MutH/Restriction endonuclease, type II"/>
    <property type="match status" value="1"/>
</dbReference>
<evidence type="ECO:0000256" key="1">
    <source>
        <dbReference type="ARBA" id="ARBA00022722"/>
    </source>
</evidence>
<dbReference type="RefSeq" id="WP_285663875.1">
    <property type="nucleotide sequence ID" value="NZ_BSTX01000002.1"/>
</dbReference>
<evidence type="ECO:0000259" key="4">
    <source>
        <dbReference type="Pfam" id="PF09126"/>
    </source>
</evidence>
<keyword evidence="1" id="KW-0540">Nuclease</keyword>
<dbReference type="GO" id="GO:0003677">
    <property type="term" value="F:DNA binding"/>
    <property type="evidence" value="ECO:0007669"/>
    <property type="project" value="InterPro"/>
</dbReference>
<dbReference type="AlphaFoldDB" id="A0A9W6SMU3"/>
<dbReference type="GO" id="GO:0009307">
    <property type="term" value="P:DNA restriction-modification system"/>
    <property type="evidence" value="ECO:0007669"/>
    <property type="project" value="InterPro"/>
</dbReference>
<keyword evidence="3" id="KW-0378">Hydrolase</keyword>
<dbReference type="InterPro" id="IPR011335">
    <property type="entry name" value="Restrct_endonuc-II-like"/>
</dbReference>
<organism evidence="5 6">
    <name type="scientific">Actinorhabdospora filicis</name>
    <dbReference type="NCBI Taxonomy" id="1785913"/>
    <lineage>
        <taxon>Bacteria</taxon>
        <taxon>Bacillati</taxon>
        <taxon>Actinomycetota</taxon>
        <taxon>Actinomycetes</taxon>
        <taxon>Micromonosporales</taxon>
        <taxon>Micromonosporaceae</taxon>
        <taxon>Actinorhabdospora</taxon>
    </lineage>
</organism>
<reference evidence="5" key="1">
    <citation type="submission" date="2023-03" db="EMBL/GenBank/DDBJ databases">
        <title>Actinorhabdospora filicis NBRC 111898.</title>
        <authorList>
            <person name="Ichikawa N."/>
            <person name="Sato H."/>
            <person name="Tonouchi N."/>
        </authorList>
    </citation>
    <scope>NUCLEOTIDE SEQUENCE</scope>
    <source>
        <strain evidence="5">NBRC 111898</strain>
    </source>
</reference>
<evidence type="ECO:0000313" key="5">
    <source>
        <dbReference type="EMBL" id="GLZ78729.1"/>
    </source>
</evidence>
<keyword evidence="6" id="KW-1185">Reference proteome</keyword>
<dbReference type="InterPro" id="IPR037057">
    <property type="entry name" value="DNA_rep_MutH/T2_RE_sf"/>
</dbReference>
<dbReference type="GO" id="GO:0009036">
    <property type="term" value="F:type II site-specific deoxyribonuclease activity"/>
    <property type="evidence" value="ECO:0007669"/>
    <property type="project" value="InterPro"/>
</dbReference>
<dbReference type="InterPro" id="IPR036388">
    <property type="entry name" value="WH-like_DNA-bd_sf"/>
</dbReference>
<dbReference type="EMBL" id="BSTX01000002">
    <property type="protein sequence ID" value="GLZ78729.1"/>
    <property type="molecule type" value="Genomic_DNA"/>
</dbReference>
<evidence type="ECO:0000256" key="2">
    <source>
        <dbReference type="ARBA" id="ARBA00022759"/>
    </source>
</evidence>
<proteinExistence type="predicted"/>
<evidence type="ECO:0000313" key="6">
    <source>
        <dbReference type="Proteomes" id="UP001165079"/>
    </source>
</evidence>
<name>A0A9W6SMU3_9ACTN</name>
<comment type="caution">
    <text evidence="5">The sequence shown here is derived from an EMBL/GenBank/DDBJ whole genome shotgun (WGS) entry which is preliminary data.</text>
</comment>
<evidence type="ECO:0000256" key="3">
    <source>
        <dbReference type="ARBA" id="ARBA00022801"/>
    </source>
</evidence>
<gene>
    <name evidence="5" type="ORF">Afil01_35360</name>
</gene>
<dbReference type="Gene3D" id="1.10.10.10">
    <property type="entry name" value="Winged helix-like DNA-binding domain superfamily/Winged helix DNA-binding domain"/>
    <property type="match status" value="1"/>
</dbReference>
<dbReference type="Proteomes" id="UP001165079">
    <property type="component" value="Unassembled WGS sequence"/>
</dbReference>
<sequence length="309" mass="34130">MQESLFPTPGRAPAGESGLDAGLDEVTWYFRGIDEELFGRVFRQSIDEVLDGPRTGRYRVDDLEKTEKTYLGTKVEIVLRAALGAKRGRKGMDYLIAGHDVDAKFSLKPWRWPIPGEAVGHLCLLLHADDDASHFRVGLVRVTEAILNAGANRDGKRTISMTGRTAVRWLIADGRLPANALLHMDPADRERILAARSGQGKITLLFEVVRGRLVSRDTVAVLAVQQDMPKRVRDARIPLRGKGIVVLGHQDEHPRIARELGLPEPRKGQWVSARLVPAGDDDRPRTTIGGAPYVVALPNEAEHPIDGIY</sequence>
<dbReference type="InterPro" id="IPR015210">
    <property type="entry name" value="NaeI"/>
</dbReference>
<keyword evidence="2" id="KW-0255">Endonuclease</keyword>
<dbReference type="SUPFAM" id="SSF52980">
    <property type="entry name" value="Restriction endonuclease-like"/>
    <property type="match status" value="1"/>
</dbReference>